<keyword evidence="3" id="KW-1185">Reference proteome</keyword>
<dbReference type="Pfam" id="PF01636">
    <property type="entry name" value="APH"/>
    <property type="match status" value="1"/>
</dbReference>
<dbReference type="InterPro" id="IPR011009">
    <property type="entry name" value="Kinase-like_dom_sf"/>
</dbReference>
<evidence type="ECO:0000259" key="1">
    <source>
        <dbReference type="Pfam" id="PF01636"/>
    </source>
</evidence>
<gene>
    <name evidence="2" type="ORF">FrCorBMG51_11285</name>
</gene>
<comment type="caution">
    <text evidence="2">The sequence shown here is derived from an EMBL/GenBank/DDBJ whole genome shotgun (WGS) entry which is preliminary data.</text>
</comment>
<name>A0ABR5F4P1_9ACTN</name>
<dbReference type="EMBL" id="JWIO01000014">
    <property type="protein sequence ID" value="KLL11630.1"/>
    <property type="molecule type" value="Genomic_DNA"/>
</dbReference>
<proteinExistence type="predicted"/>
<dbReference type="InterPro" id="IPR002575">
    <property type="entry name" value="Aminoglycoside_PTrfase"/>
</dbReference>
<dbReference type="Proteomes" id="UP000035425">
    <property type="component" value="Unassembled WGS sequence"/>
</dbReference>
<accession>A0ABR5F4P1</accession>
<sequence>MSRTGGRRILWQDLPPEVRRGIESRVGAPVISARSQPGGFSEGLASLLALADGRRVFVKAASRVGASAVAEFHLREIAITACLPAAAPVPRLLGSYDDGVWVAGIYAEIEGCLPGRPWRHGELSRVLDALTALSTDLTPAPVAPALLAAPRLGGWRALTQSAGAMTRLAAITTWAADRIDDLAALEADIDRDLAGRTLLHGDLYGFNILLGADGVSVVDWPHAWIGAPFCDVVTLLSSASVDGIDPEPYARDHPLTRDVDPRRVDVLLAAHSGFLLRLVTTASPSVDPSLIEMASALGVACLRWLQERGLGSKARR</sequence>
<reference evidence="2 3" key="1">
    <citation type="submission" date="2014-12" db="EMBL/GenBank/DDBJ databases">
        <title>Frankia sp. BMG5.1 draft genome.</title>
        <authorList>
            <person name="Gtari M."/>
            <person name="Ghodhbane-Gtari F."/>
            <person name="Nouioui I."/>
            <person name="Ktari A."/>
            <person name="Hezbri K."/>
            <person name="Mimouni W."/>
            <person name="Sbissi I."/>
            <person name="Ayari A."/>
            <person name="Yamanaka T."/>
            <person name="Normand P."/>
            <person name="Tisa L.S."/>
            <person name="Boudabous A."/>
        </authorList>
    </citation>
    <scope>NUCLEOTIDE SEQUENCE [LARGE SCALE GENOMIC DNA]</scope>
    <source>
        <strain evidence="2 3">BMG5.1</strain>
    </source>
</reference>
<organism evidence="2 3">
    <name type="scientific">Protofrankia coriariae</name>
    <dbReference type="NCBI Taxonomy" id="1562887"/>
    <lineage>
        <taxon>Bacteria</taxon>
        <taxon>Bacillati</taxon>
        <taxon>Actinomycetota</taxon>
        <taxon>Actinomycetes</taxon>
        <taxon>Frankiales</taxon>
        <taxon>Frankiaceae</taxon>
        <taxon>Protofrankia</taxon>
    </lineage>
</organism>
<dbReference type="Gene3D" id="3.90.1200.10">
    <property type="match status" value="1"/>
</dbReference>
<dbReference type="SUPFAM" id="SSF56112">
    <property type="entry name" value="Protein kinase-like (PK-like)"/>
    <property type="match status" value="1"/>
</dbReference>
<feature type="domain" description="Aminoglycoside phosphotransferase" evidence="1">
    <location>
        <begin position="52"/>
        <end position="250"/>
    </location>
</feature>
<protein>
    <submittedName>
        <fullName evidence="2">Aminoglycoside phosphotransferase</fullName>
    </submittedName>
</protein>
<evidence type="ECO:0000313" key="3">
    <source>
        <dbReference type="Proteomes" id="UP000035425"/>
    </source>
</evidence>
<evidence type="ECO:0000313" key="2">
    <source>
        <dbReference type="EMBL" id="KLL11630.1"/>
    </source>
</evidence>